<feature type="transmembrane region" description="Helical" evidence="6">
    <location>
        <begin position="832"/>
        <end position="855"/>
    </location>
</feature>
<gene>
    <name evidence="8" type="ORF">QN216_08765</name>
</gene>
<feature type="region of interest" description="Disordered" evidence="5">
    <location>
        <begin position="866"/>
        <end position="903"/>
    </location>
</feature>
<dbReference type="InterPro" id="IPR017500">
    <property type="entry name" value="Phage_infect_YhgE_N"/>
</dbReference>
<feature type="transmembrane region" description="Helical" evidence="6">
    <location>
        <begin position="749"/>
        <end position="770"/>
    </location>
</feature>
<evidence type="ECO:0000256" key="3">
    <source>
        <dbReference type="ARBA" id="ARBA00022989"/>
    </source>
</evidence>
<dbReference type="InterPro" id="IPR051328">
    <property type="entry name" value="T7SS_ABC-Transporter"/>
</dbReference>
<protein>
    <submittedName>
        <fullName evidence="8">YhgE/Pip domain-containing protein</fullName>
    </submittedName>
</protein>
<evidence type="ECO:0000259" key="7">
    <source>
        <dbReference type="Pfam" id="PF12698"/>
    </source>
</evidence>
<dbReference type="PANTHER" id="PTHR43077">
    <property type="entry name" value="TRANSPORT PERMEASE YVFS-RELATED"/>
    <property type="match status" value="1"/>
</dbReference>
<dbReference type="InterPro" id="IPR017501">
    <property type="entry name" value="Phage_infect_YhgE_C"/>
</dbReference>
<comment type="subcellular location">
    <subcellularLocation>
        <location evidence="1">Membrane</location>
        <topology evidence="1">Multi-pass membrane protein</topology>
    </subcellularLocation>
</comment>
<dbReference type="NCBIfam" id="TIGR03061">
    <property type="entry name" value="pip_yhgE_Nterm"/>
    <property type="match status" value="1"/>
</dbReference>
<dbReference type="InterPro" id="IPR023908">
    <property type="entry name" value="xxxLxxG_rpt"/>
</dbReference>
<evidence type="ECO:0000256" key="4">
    <source>
        <dbReference type="ARBA" id="ARBA00023136"/>
    </source>
</evidence>
<dbReference type="NCBIfam" id="TIGR03062">
    <property type="entry name" value="pip_yhgE_Cterm"/>
    <property type="match status" value="1"/>
</dbReference>
<organism evidence="8">
    <name type="scientific">Bifidobacterium fermentum</name>
    <dbReference type="NCBI Taxonomy" id="3059035"/>
    <lineage>
        <taxon>Bacteria</taxon>
        <taxon>Bacillati</taxon>
        <taxon>Actinomycetota</taxon>
        <taxon>Actinomycetes</taxon>
        <taxon>Bifidobacteriales</taxon>
        <taxon>Bifidobacteriaceae</taxon>
        <taxon>Bifidobacterium</taxon>
    </lineage>
</organism>
<feature type="transmembrane region" description="Helical" evidence="6">
    <location>
        <begin position="680"/>
        <end position="700"/>
    </location>
</feature>
<feature type="domain" description="ABC-2 type transporter transmembrane" evidence="7">
    <location>
        <begin position="635"/>
        <end position="850"/>
    </location>
</feature>
<keyword evidence="4 6" id="KW-0472">Membrane</keyword>
<dbReference type="RefSeq" id="WP_369342712.1">
    <property type="nucleotide sequence ID" value="NZ_CP129682.1"/>
</dbReference>
<evidence type="ECO:0000256" key="2">
    <source>
        <dbReference type="ARBA" id="ARBA00022692"/>
    </source>
</evidence>
<dbReference type="EMBL" id="CP129682">
    <property type="protein sequence ID" value="XDS48407.1"/>
    <property type="molecule type" value="Genomic_DNA"/>
</dbReference>
<keyword evidence="2 6" id="KW-0812">Transmembrane</keyword>
<dbReference type="Gene3D" id="3.40.1710.10">
    <property type="entry name" value="abc type-2 transporter like domain"/>
    <property type="match status" value="1"/>
</dbReference>
<dbReference type="GO" id="GO:0140359">
    <property type="term" value="F:ABC-type transporter activity"/>
    <property type="evidence" value="ECO:0007669"/>
    <property type="project" value="InterPro"/>
</dbReference>
<reference evidence="8" key="1">
    <citation type="submission" date="2023-07" db="EMBL/GenBank/DDBJ databases">
        <title>Bifidobacterium aquikefiriaerophilum sp. nov. and Bifidobacterium eccum sp. nov., isolated from water kefir.</title>
        <authorList>
            <person name="Breselge S."/>
            <person name="Bellassi P."/>
            <person name="Barcenilla C."/>
            <person name="Alvarez-Ordonez A."/>
            <person name="Morelli L."/>
            <person name="Cotter P.D."/>
        </authorList>
    </citation>
    <scope>NUCLEOTIDE SEQUENCE</scope>
    <source>
        <strain evidence="8">WK013_4_14</strain>
    </source>
</reference>
<feature type="transmembrane region" description="Helical" evidence="6">
    <location>
        <begin position="721"/>
        <end position="743"/>
    </location>
</feature>
<name>A0AB39UHJ6_9BIFI</name>
<feature type="compositionally biased region" description="Basic and acidic residues" evidence="5">
    <location>
        <begin position="876"/>
        <end position="887"/>
    </location>
</feature>
<evidence type="ECO:0000256" key="5">
    <source>
        <dbReference type="SAM" id="MobiDB-lite"/>
    </source>
</evidence>
<dbReference type="InterPro" id="IPR013525">
    <property type="entry name" value="ABC2_TM"/>
</dbReference>
<dbReference type="NCBIfam" id="TIGR03057">
    <property type="entry name" value="xxxLxxG_by_4"/>
    <property type="match status" value="1"/>
</dbReference>
<keyword evidence="3 6" id="KW-1133">Transmembrane helix</keyword>
<proteinExistence type="predicted"/>
<dbReference type="PANTHER" id="PTHR43077:SF5">
    <property type="entry name" value="PHAGE INFECTION PROTEIN"/>
    <property type="match status" value="1"/>
</dbReference>
<evidence type="ECO:0000313" key="8">
    <source>
        <dbReference type="EMBL" id="XDS48407.1"/>
    </source>
</evidence>
<feature type="domain" description="ABC-2 type transporter transmembrane" evidence="7">
    <location>
        <begin position="14"/>
        <end position="160"/>
    </location>
</feature>
<dbReference type="AlphaFoldDB" id="A0AB39UHJ6"/>
<feature type="transmembrane region" description="Helical" evidence="6">
    <location>
        <begin position="777"/>
        <end position="797"/>
    </location>
</feature>
<accession>A0AB39UHJ6</accession>
<sequence>MLKAEWKSLLSNKFMIVVLVALALVPGLYQLIFLNSMWDVYGRVSDLPVAVVNNDKAVDFSGKSLHLGTTVSDGLKKTKSMDYHFVNARQASAGIKDGSYYLVLTFPSNFSRNATSLLTSKPKTLQLRYQTSQGRSYTASKLSASAVNALKDKVSKQITQLYVTQILQRFATTGSALGTASNGAATLQTGSAKIASGSSLIAQNLVKLSDGALQFSDGTQQLSVGAKQYVDAVTKVNAGAQKLDSGASKLASAGGSLSQGTTKLAAGANSLSEGTDAYASGVNAIATGAQKLAASGRKLSQGAGQLSGSAASGAATLNSGAEGLTSAVSSLDAALAQTSQQQSDIAALASALPSTNSAVSDLNKAVQQLPDDTSMTTLEKSNASDLEQLRNVSGQIERLQGDASSQTGSDAENSALLRSLVVELQTVTDSMAENQTEMTKLEQSSQSVAALKQRSQAVADTSQKVLPSAATALNGAESGLQSARSALDAKIVPGSVALQSGVKSYTEGVDGGIAQLGTGVESYVSGVDRLNAGAQKLSQNSGTLALGAEGLAGGLNALNSKVPQLTGGLASLQSGTSTLAGGLQTLSSKGSTLTAATSKLDAASTTIAEGSGKLAAAQRKVSSGAGKVSSGLGTLSGKLAKGSTAISKVNAKSNAAKAVSAPVSAKRTDHDSVANNGTGMAPYMISVALYVGTLAINMMYDATLAKKKPSSGIAWWASKMSVLGLVAVVQAFLVDFVVVRMLGLQPLNHLQFLGVLLLISAMNMSFVTFFNVLLGKVGAFLMTIFLMVQLGASAGTYPIELSGGFYQAIHPWIPMTYAIDALRESISIGGSLSMPVLVLSLILVACNVLMILVFARRKGMSSVGFERQQELNSSDGSRRGRNGERGPSRKGAVPTPSVAPADA</sequence>
<dbReference type="Pfam" id="PF12698">
    <property type="entry name" value="ABC2_membrane_3"/>
    <property type="match status" value="2"/>
</dbReference>
<evidence type="ECO:0000256" key="1">
    <source>
        <dbReference type="ARBA" id="ARBA00004141"/>
    </source>
</evidence>
<dbReference type="GO" id="GO:0016020">
    <property type="term" value="C:membrane"/>
    <property type="evidence" value="ECO:0007669"/>
    <property type="project" value="UniProtKB-SubCell"/>
</dbReference>
<evidence type="ECO:0000256" key="6">
    <source>
        <dbReference type="SAM" id="Phobius"/>
    </source>
</evidence>